<evidence type="ECO:0000256" key="2">
    <source>
        <dbReference type="ARBA" id="ARBA00012438"/>
    </source>
</evidence>
<dbReference type="InterPro" id="IPR003594">
    <property type="entry name" value="HATPase_dom"/>
</dbReference>
<dbReference type="Proteomes" id="UP000242687">
    <property type="component" value="Unassembled WGS sequence"/>
</dbReference>
<sequence length="707" mass="80925">MICPKKYSRFNIAILILVASIFLYSSCKHEKNETGKYTDAFIPIFNQTTRFFDADQTEKGLKYLDSAFAEVSSPSYSDRFRYYSLHYVHYQRVLRTYQKALMYADSMMQMANKMAGKHDYVANLAEANYAKGDSYFDLKQYNESFQCYYQGYLIGKSYLNNEALSDYTYRMGMIMYKKGRYKAAANYFKESYRQKNSIKTEDDFVAFYRKQELLDNIALSYKNSGDLDSAIAYFDKAKDFVSTNGYKYPEKKSFVTMALGVVYGNEAEIFIAQKQYDKAIDLLKKSITINLQKGFDNIDAQYAQLKLGKIYAEQHRISDLKAVLDDLRIQLDSLKNGNAEAEWNRLMGDYYIAENDLQKALSYLQTYNRLKDSLAKQSSLLRESDVMEQLANYEKAHQIQLLNENNKIQRIYLVVSVLFGVMAIAIIFLVYRYWSRSKNDVKLMNELNKQINEQNSNLEQALEEVKLRSQEKDRILRAVAHDLRNPIGGIASLTTIMAEEAYTDEQKEMINLVKETSYNSLELINDILEAANVKSINLIPEPVEINSLVNNSVELLRFKAAEKGQLILFEPLNTPQELLISREKIWRVISNLISNAIKFSPTGAMIDVKVEKAADQVIVSVKDNGIGIPEKMQDQVFNMFTSAQRPGTAGEKSFGLGLSICQQIMEKSGGAIWFKSRKDGTTFYISLPLIDGAGLDPAQKVSIPFPR</sequence>
<feature type="coiled-coil region" evidence="7">
    <location>
        <begin position="317"/>
        <end position="344"/>
    </location>
</feature>
<evidence type="ECO:0000256" key="4">
    <source>
        <dbReference type="ARBA" id="ARBA00022679"/>
    </source>
</evidence>
<evidence type="ECO:0000259" key="9">
    <source>
        <dbReference type="PROSITE" id="PS50109"/>
    </source>
</evidence>
<dbReference type="Pfam" id="PF13181">
    <property type="entry name" value="TPR_8"/>
    <property type="match status" value="3"/>
</dbReference>
<accession>A0A2H9VVS2</accession>
<dbReference type="InterPro" id="IPR004358">
    <property type="entry name" value="Sig_transdc_His_kin-like_C"/>
</dbReference>
<feature type="transmembrane region" description="Helical" evidence="8">
    <location>
        <begin position="411"/>
        <end position="434"/>
    </location>
</feature>
<dbReference type="PANTHER" id="PTHR43711">
    <property type="entry name" value="TWO-COMPONENT HISTIDINE KINASE"/>
    <property type="match status" value="1"/>
</dbReference>
<keyword evidence="3" id="KW-0597">Phosphoprotein</keyword>
<dbReference type="CDD" id="cd00082">
    <property type="entry name" value="HisKA"/>
    <property type="match status" value="1"/>
</dbReference>
<protein>
    <recommendedName>
        <fullName evidence="2">histidine kinase</fullName>
        <ecNumber evidence="2">2.7.13.3</ecNumber>
    </recommendedName>
</protein>
<keyword evidence="6" id="KW-0902">Two-component regulatory system</keyword>
<dbReference type="InterPro" id="IPR019734">
    <property type="entry name" value="TPR_rpt"/>
</dbReference>
<dbReference type="Pfam" id="PF00512">
    <property type="entry name" value="HisKA"/>
    <property type="match status" value="1"/>
</dbReference>
<evidence type="ECO:0000256" key="7">
    <source>
        <dbReference type="SAM" id="Coils"/>
    </source>
</evidence>
<evidence type="ECO:0000256" key="5">
    <source>
        <dbReference type="ARBA" id="ARBA00022777"/>
    </source>
</evidence>
<evidence type="ECO:0000313" key="10">
    <source>
        <dbReference type="EMBL" id="PJJ84917.1"/>
    </source>
</evidence>
<keyword evidence="5 10" id="KW-0418">Kinase</keyword>
<dbReference type="InterPro" id="IPR005467">
    <property type="entry name" value="His_kinase_dom"/>
</dbReference>
<dbReference type="EMBL" id="PGFJ01000001">
    <property type="protein sequence ID" value="PJJ84917.1"/>
    <property type="molecule type" value="Genomic_DNA"/>
</dbReference>
<dbReference type="Gene3D" id="1.25.40.10">
    <property type="entry name" value="Tetratricopeptide repeat domain"/>
    <property type="match status" value="2"/>
</dbReference>
<evidence type="ECO:0000256" key="8">
    <source>
        <dbReference type="SAM" id="Phobius"/>
    </source>
</evidence>
<proteinExistence type="predicted"/>
<dbReference type="Gene3D" id="1.10.287.130">
    <property type="match status" value="1"/>
</dbReference>
<comment type="caution">
    <text evidence="10">The sequence shown here is derived from an EMBL/GenBank/DDBJ whole genome shotgun (WGS) entry which is preliminary data.</text>
</comment>
<dbReference type="AlphaFoldDB" id="A0A2H9VVS2"/>
<evidence type="ECO:0000256" key="3">
    <source>
        <dbReference type="ARBA" id="ARBA00022553"/>
    </source>
</evidence>
<keyword evidence="7" id="KW-0175">Coiled coil</keyword>
<dbReference type="EC" id="2.7.13.3" evidence="2"/>
<evidence type="ECO:0000256" key="1">
    <source>
        <dbReference type="ARBA" id="ARBA00000085"/>
    </source>
</evidence>
<feature type="domain" description="Histidine kinase" evidence="9">
    <location>
        <begin position="478"/>
        <end position="691"/>
    </location>
</feature>
<dbReference type="SUPFAM" id="SSF55874">
    <property type="entry name" value="ATPase domain of HSP90 chaperone/DNA topoisomerase II/histidine kinase"/>
    <property type="match status" value="1"/>
</dbReference>
<keyword evidence="8" id="KW-1133">Transmembrane helix</keyword>
<keyword evidence="11" id="KW-1185">Reference proteome</keyword>
<dbReference type="PRINTS" id="PR00344">
    <property type="entry name" value="BCTRLSENSOR"/>
</dbReference>
<name>A0A2H9VVS2_9SPHI</name>
<evidence type="ECO:0000313" key="11">
    <source>
        <dbReference type="Proteomes" id="UP000242687"/>
    </source>
</evidence>
<evidence type="ECO:0000256" key="6">
    <source>
        <dbReference type="ARBA" id="ARBA00023012"/>
    </source>
</evidence>
<dbReference type="InterPro" id="IPR003661">
    <property type="entry name" value="HisK_dim/P_dom"/>
</dbReference>
<organism evidence="10 11">
    <name type="scientific">Mucilaginibacter auburnensis</name>
    <dbReference type="NCBI Taxonomy" id="1457233"/>
    <lineage>
        <taxon>Bacteria</taxon>
        <taxon>Pseudomonadati</taxon>
        <taxon>Bacteroidota</taxon>
        <taxon>Sphingobacteriia</taxon>
        <taxon>Sphingobacteriales</taxon>
        <taxon>Sphingobacteriaceae</taxon>
        <taxon>Mucilaginibacter</taxon>
    </lineage>
</organism>
<dbReference type="InterPro" id="IPR036890">
    <property type="entry name" value="HATPase_C_sf"/>
</dbReference>
<gene>
    <name evidence="10" type="ORF">CLV57_1939</name>
</gene>
<comment type="catalytic activity">
    <reaction evidence="1">
        <text>ATP + protein L-histidine = ADP + protein N-phospho-L-histidine.</text>
        <dbReference type="EC" id="2.7.13.3"/>
    </reaction>
</comment>
<dbReference type="GO" id="GO:0000155">
    <property type="term" value="F:phosphorelay sensor kinase activity"/>
    <property type="evidence" value="ECO:0007669"/>
    <property type="project" value="InterPro"/>
</dbReference>
<keyword evidence="4" id="KW-0808">Transferase</keyword>
<dbReference type="InterPro" id="IPR036097">
    <property type="entry name" value="HisK_dim/P_sf"/>
</dbReference>
<keyword evidence="8" id="KW-0472">Membrane</keyword>
<feature type="coiled-coil region" evidence="7">
    <location>
        <begin position="441"/>
        <end position="471"/>
    </location>
</feature>
<dbReference type="PANTHER" id="PTHR43711:SF1">
    <property type="entry name" value="HISTIDINE KINASE 1"/>
    <property type="match status" value="1"/>
</dbReference>
<dbReference type="SUPFAM" id="SSF47384">
    <property type="entry name" value="Homodimeric domain of signal transducing histidine kinase"/>
    <property type="match status" value="1"/>
</dbReference>
<dbReference type="Pfam" id="PF02518">
    <property type="entry name" value="HATPase_c"/>
    <property type="match status" value="1"/>
</dbReference>
<dbReference type="FunFam" id="3.30.565.10:FF:000006">
    <property type="entry name" value="Sensor histidine kinase WalK"/>
    <property type="match status" value="1"/>
</dbReference>
<dbReference type="SMART" id="SM00028">
    <property type="entry name" value="TPR"/>
    <property type="match status" value="4"/>
</dbReference>
<dbReference type="Gene3D" id="3.30.565.10">
    <property type="entry name" value="Histidine kinase-like ATPase, C-terminal domain"/>
    <property type="match status" value="1"/>
</dbReference>
<dbReference type="SMART" id="SM00387">
    <property type="entry name" value="HATPase_c"/>
    <property type="match status" value="1"/>
</dbReference>
<dbReference type="InterPro" id="IPR050736">
    <property type="entry name" value="Sensor_HK_Regulatory"/>
</dbReference>
<dbReference type="InterPro" id="IPR011990">
    <property type="entry name" value="TPR-like_helical_dom_sf"/>
</dbReference>
<dbReference type="SUPFAM" id="SSF48452">
    <property type="entry name" value="TPR-like"/>
    <property type="match status" value="1"/>
</dbReference>
<dbReference type="SMART" id="SM00388">
    <property type="entry name" value="HisKA"/>
    <property type="match status" value="1"/>
</dbReference>
<keyword evidence="8" id="KW-0812">Transmembrane</keyword>
<dbReference type="CDD" id="cd00075">
    <property type="entry name" value="HATPase"/>
    <property type="match status" value="1"/>
</dbReference>
<reference evidence="10 11" key="1">
    <citation type="submission" date="2017-11" db="EMBL/GenBank/DDBJ databases">
        <title>Genomic Encyclopedia of Archaeal and Bacterial Type Strains, Phase II (KMG-II): From Individual Species to Whole Genera.</title>
        <authorList>
            <person name="Goeker M."/>
        </authorList>
    </citation>
    <scope>NUCLEOTIDE SEQUENCE [LARGE SCALE GENOMIC DNA]</scope>
    <source>
        <strain evidence="10 11">DSM 28175</strain>
    </source>
</reference>
<dbReference type="PROSITE" id="PS50109">
    <property type="entry name" value="HIS_KIN"/>
    <property type="match status" value="1"/>
</dbReference>